<dbReference type="OrthoDB" id="7665907at2"/>
<reference evidence="2 3" key="1">
    <citation type="submission" date="2018-01" db="EMBL/GenBank/DDBJ databases">
        <title>Genome Sequencing and Assembly of Anaerobacter polyendosporus strain CT4.</title>
        <authorList>
            <person name="Tachaapaikoon C."/>
            <person name="Sutheeworapong S."/>
            <person name="Jenjaroenpun P."/>
            <person name="Wongsurawat T."/>
            <person name="Nookeaw I."/>
            <person name="Cheawchanlertfa P."/>
            <person name="Kosugi A."/>
            <person name="Cheevadhanarak S."/>
            <person name="Ratanakhanokchai K."/>
        </authorList>
    </citation>
    <scope>NUCLEOTIDE SEQUENCE [LARGE SCALE GENOMIC DNA]</scope>
    <source>
        <strain evidence="2 3">CT4</strain>
    </source>
</reference>
<dbReference type="InterPro" id="IPR001173">
    <property type="entry name" value="Glyco_trans_2-like"/>
</dbReference>
<accession>A0A3R5R1S5</accession>
<dbReference type="InterPro" id="IPR050834">
    <property type="entry name" value="Glycosyltransf_2"/>
</dbReference>
<feature type="domain" description="Glycosyltransferase 2-like" evidence="1">
    <location>
        <begin position="9"/>
        <end position="115"/>
    </location>
</feature>
<organism evidence="2 3">
    <name type="scientific">Clostridium manihotivorum</name>
    <dbReference type="NCBI Taxonomy" id="2320868"/>
    <lineage>
        <taxon>Bacteria</taxon>
        <taxon>Bacillati</taxon>
        <taxon>Bacillota</taxon>
        <taxon>Clostridia</taxon>
        <taxon>Eubacteriales</taxon>
        <taxon>Clostridiaceae</taxon>
        <taxon>Clostridium</taxon>
    </lineage>
</organism>
<dbReference type="CDD" id="cd04185">
    <property type="entry name" value="GT_2_like_b"/>
    <property type="match status" value="1"/>
</dbReference>
<gene>
    <name evidence="2" type="ORF">C1I91_25735</name>
</gene>
<dbReference type="InterPro" id="IPR029044">
    <property type="entry name" value="Nucleotide-diphossugar_trans"/>
</dbReference>
<dbReference type="Pfam" id="PF00535">
    <property type="entry name" value="Glycos_transf_2"/>
    <property type="match status" value="1"/>
</dbReference>
<dbReference type="Gene3D" id="3.90.550.10">
    <property type="entry name" value="Spore Coat Polysaccharide Biosynthesis Protein SpsA, Chain A"/>
    <property type="match status" value="1"/>
</dbReference>
<keyword evidence="2" id="KW-0808">Transferase</keyword>
<dbReference type="AlphaFoldDB" id="A0A3R5R1S5"/>
<dbReference type="SUPFAM" id="SSF53448">
    <property type="entry name" value="Nucleotide-diphospho-sugar transferases"/>
    <property type="match status" value="1"/>
</dbReference>
<evidence type="ECO:0000313" key="2">
    <source>
        <dbReference type="EMBL" id="QAA34763.1"/>
    </source>
</evidence>
<dbReference type="PANTHER" id="PTHR43685:SF2">
    <property type="entry name" value="GLYCOSYLTRANSFERASE 2-LIKE DOMAIN-CONTAINING PROTEIN"/>
    <property type="match status" value="1"/>
</dbReference>
<keyword evidence="3" id="KW-1185">Reference proteome</keyword>
<dbReference type="EMBL" id="CP025746">
    <property type="protein sequence ID" value="QAA34763.1"/>
    <property type="molecule type" value="Genomic_DNA"/>
</dbReference>
<evidence type="ECO:0000313" key="3">
    <source>
        <dbReference type="Proteomes" id="UP000286268"/>
    </source>
</evidence>
<dbReference type="GO" id="GO:0016740">
    <property type="term" value="F:transferase activity"/>
    <property type="evidence" value="ECO:0007669"/>
    <property type="project" value="UniProtKB-KW"/>
</dbReference>
<sequence length="302" mass="34676">MFLIKKSTCVVVVTYNRKELLKENISALVNQTCSIDKILVVNNCSTDGTDKLLNDLSKKYNNLEAYNMEKNIGGAGGFNQGLKIAYASNCDYIWIMDDDTIPEPDALENLLGKVSLNELENWSFLCSNVVWKDNKACLMNIPEVTHDWNYMLKFGLTKLKSTSFVSLLIKRQDIEKVGYPISQFFIWGDDVEYTKRLATLAPGYLVTDSVVTHKMNQNCDVNIVSEEKSRVDRYFYEYRNKSYTSRKSGLSSYVNYLNYVIKSITKVIIRKNDSKIKKVKVILQGFIKGIFFNPKIEFPEDI</sequence>
<proteinExistence type="predicted"/>
<evidence type="ECO:0000259" key="1">
    <source>
        <dbReference type="Pfam" id="PF00535"/>
    </source>
</evidence>
<name>A0A3R5R1S5_9CLOT</name>
<dbReference type="Proteomes" id="UP000286268">
    <property type="component" value="Chromosome"/>
</dbReference>
<dbReference type="KEGG" id="cmah:C1I91_25735"/>
<protein>
    <submittedName>
        <fullName evidence="2">Glycosyltransferase</fullName>
    </submittedName>
</protein>
<dbReference type="PANTHER" id="PTHR43685">
    <property type="entry name" value="GLYCOSYLTRANSFERASE"/>
    <property type="match status" value="1"/>
</dbReference>